<gene>
    <name evidence="1" type="ORF">DPEC_G00240410</name>
</gene>
<dbReference type="EMBL" id="CM055747">
    <property type="protein sequence ID" value="KAJ7996765.1"/>
    <property type="molecule type" value="Genomic_DNA"/>
</dbReference>
<comment type="caution">
    <text evidence="1">The sequence shown here is derived from an EMBL/GenBank/DDBJ whole genome shotgun (WGS) entry which is preliminary data.</text>
</comment>
<accession>A0ACC2FZU1</accession>
<organism evidence="1 2">
    <name type="scientific">Dallia pectoralis</name>
    <name type="common">Alaska blackfish</name>
    <dbReference type="NCBI Taxonomy" id="75939"/>
    <lineage>
        <taxon>Eukaryota</taxon>
        <taxon>Metazoa</taxon>
        <taxon>Chordata</taxon>
        <taxon>Craniata</taxon>
        <taxon>Vertebrata</taxon>
        <taxon>Euteleostomi</taxon>
        <taxon>Actinopterygii</taxon>
        <taxon>Neopterygii</taxon>
        <taxon>Teleostei</taxon>
        <taxon>Protacanthopterygii</taxon>
        <taxon>Esociformes</taxon>
        <taxon>Umbridae</taxon>
        <taxon>Dallia</taxon>
    </lineage>
</organism>
<name>A0ACC2FZU1_DALPE</name>
<dbReference type="Proteomes" id="UP001157502">
    <property type="component" value="Chromosome 20"/>
</dbReference>
<proteinExistence type="predicted"/>
<sequence>MVKIFVGNNFAFVHMQREKDANDAISKLNHSVLEGQKIIVSISRNNQARNGRRDDYPVPYHPYSPYPPHAHYLPPQAPLVDYYAPCGRLPHPPLPPPPPRAYYEHDLYERSYYERDPYELLPPPLPQQSLTPPVPSRYYRERSPLASQRNLVPPPSSASYTQSGDVGDGTPPSSLGYAVGSGFDKDDCFEESYSNGFVRGY</sequence>
<protein>
    <submittedName>
        <fullName evidence="1">Uncharacterized protein</fullName>
    </submittedName>
</protein>
<reference evidence="1" key="1">
    <citation type="submission" date="2021-05" db="EMBL/GenBank/DDBJ databases">
        <authorList>
            <person name="Pan Q."/>
            <person name="Jouanno E."/>
            <person name="Zahm M."/>
            <person name="Klopp C."/>
            <person name="Cabau C."/>
            <person name="Louis A."/>
            <person name="Berthelot C."/>
            <person name="Parey E."/>
            <person name="Roest Crollius H."/>
            <person name="Montfort J."/>
            <person name="Robinson-Rechavi M."/>
            <person name="Bouchez O."/>
            <person name="Lampietro C."/>
            <person name="Lopez Roques C."/>
            <person name="Donnadieu C."/>
            <person name="Postlethwait J."/>
            <person name="Bobe J."/>
            <person name="Dillon D."/>
            <person name="Chandos A."/>
            <person name="von Hippel F."/>
            <person name="Guiguen Y."/>
        </authorList>
    </citation>
    <scope>NUCLEOTIDE SEQUENCE</scope>
    <source>
        <strain evidence="1">YG-Jan2019</strain>
    </source>
</reference>
<evidence type="ECO:0000313" key="2">
    <source>
        <dbReference type="Proteomes" id="UP001157502"/>
    </source>
</evidence>
<keyword evidence="2" id="KW-1185">Reference proteome</keyword>
<evidence type="ECO:0000313" key="1">
    <source>
        <dbReference type="EMBL" id="KAJ7996765.1"/>
    </source>
</evidence>